<protein>
    <submittedName>
        <fullName evidence="1">Acetamidase/formamidase</fullName>
    </submittedName>
</protein>
<dbReference type="Proteomes" id="UP000236728">
    <property type="component" value="Unassembled WGS sequence"/>
</dbReference>
<dbReference type="PANTHER" id="PTHR31891">
    <property type="entry name" value="FORMAMIDASE C869.04-RELATED"/>
    <property type="match status" value="1"/>
</dbReference>
<dbReference type="Pfam" id="PF03069">
    <property type="entry name" value="FmdA_AmdA"/>
    <property type="match status" value="2"/>
</dbReference>
<name>A0A1H6B1W7_9BACT</name>
<evidence type="ECO:0000313" key="1">
    <source>
        <dbReference type="EMBL" id="SEG54227.1"/>
    </source>
</evidence>
<sequence length="317" mass="33596">MATHELSAEPTHSRWNADLAPRLTIASGDTVHFDCQDASGLQVRDGMAAEEFAGIDKMRIHCLTGPVAIDGAVPGDVLQVDVLEVAHRGWGWTSTIPGLGFLKERFSEGSLFHWKLECDVSRSLTPAVVPLRPFCGIMGVAPADKGEFRTRAPGVFGGNMDVRELATGATLYLPVQQPGALFSCGDAHAAQGDGEVSINGIECPADVTLRFTLHKGAAVRGVFAQGPVIEAPTPGDVGPGWVVVESATDALTAARNATSRIIDFLVAQWGFTPVHAYVLCSVAMKLQLSQVVNEPMITVSAVIAKSVLPERKLFATS</sequence>
<dbReference type="GO" id="GO:0016811">
    <property type="term" value="F:hydrolase activity, acting on carbon-nitrogen (but not peptide) bonds, in linear amides"/>
    <property type="evidence" value="ECO:0007669"/>
    <property type="project" value="InterPro"/>
</dbReference>
<dbReference type="EMBL" id="FNVA01000006">
    <property type="protein sequence ID" value="SEG54227.1"/>
    <property type="molecule type" value="Genomic_DNA"/>
</dbReference>
<dbReference type="RefSeq" id="WP_103934279.1">
    <property type="nucleotide sequence ID" value="NZ_FNVA01000006.1"/>
</dbReference>
<gene>
    <name evidence="1" type="ORF">SAMN05421819_3408</name>
</gene>
<dbReference type="AlphaFoldDB" id="A0A1H6B1W7"/>
<proteinExistence type="predicted"/>
<accession>A0A1H6B1W7</accession>
<keyword evidence="2" id="KW-1185">Reference proteome</keyword>
<dbReference type="OrthoDB" id="9811740at2"/>
<dbReference type="InterPro" id="IPR004304">
    <property type="entry name" value="FmdA_AmdA"/>
</dbReference>
<dbReference type="PANTHER" id="PTHR31891:SF1">
    <property type="entry name" value="FORMAMIDASE C869.04-RELATED"/>
    <property type="match status" value="1"/>
</dbReference>
<dbReference type="Gene3D" id="2.60.120.580">
    <property type="entry name" value="Acetamidase/Formamidase-like domains"/>
    <property type="match status" value="2"/>
</dbReference>
<organism evidence="1 2">
    <name type="scientific">Bryocella elongata</name>
    <dbReference type="NCBI Taxonomy" id="863522"/>
    <lineage>
        <taxon>Bacteria</taxon>
        <taxon>Pseudomonadati</taxon>
        <taxon>Acidobacteriota</taxon>
        <taxon>Terriglobia</taxon>
        <taxon>Terriglobales</taxon>
        <taxon>Acidobacteriaceae</taxon>
        <taxon>Bryocella</taxon>
    </lineage>
</organism>
<dbReference type="Gene3D" id="3.10.28.20">
    <property type="entry name" value="Acetamidase/Formamidase-like domains"/>
    <property type="match status" value="1"/>
</dbReference>
<reference evidence="1 2" key="1">
    <citation type="submission" date="2016-10" db="EMBL/GenBank/DDBJ databases">
        <authorList>
            <person name="de Groot N.N."/>
        </authorList>
    </citation>
    <scope>NUCLEOTIDE SEQUENCE [LARGE SCALE GENOMIC DNA]</scope>
    <source>
        <strain evidence="1 2">DSM 22489</strain>
    </source>
</reference>
<dbReference type="SUPFAM" id="SSF141130">
    <property type="entry name" value="Acetamidase/Formamidase-like"/>
    <property type="match status" value="1"/>
</dbReference>
<evidence type="ECO:0000313" key="2">
    <source>
        <dbReference type="Proteomes" id="UP000236728"/>
    </source>
</evidence>